<dbReference type="Proteomes" id="UP000199645">
    <property type="component" value="Unassembled WGS sequence"/>
</dbReference>
<dbReference type="Gene3D" id="3.30.1780.10">
    <property type="entry name" value="ornithine cyclodeaminase, domain 1"/>
    <property type="match status" value="1"/>
</dbReference>
<gene>
    <name evidence="1" type="ORF">SAMN05421541_107448</name>
</gene>
<dbReference type="STRING" id="35752.SAMN05421541_107448"/>
<dbReference type="GO" id="GO:0005737">
    <property type="term" value="C:cytoplasm"/>
    <property type="evidence" value="ECO:0007669"/>
    <property type="project" value="TreeGrafter"/>
</dbReference>
<name>A0A1I2H5V6_9ACTN</name>
<dbReference type="SUPFAM" id="SSF51735">
    <property type="entry name" value="NAD(P)-binding Rossmann-fold domains"/>
    <property type="match status" value="1"/>
</dbReference>
<accession>A0A1I2H5V6</accession>
<protein>
    <submittedName>
        <fullName evidence="1">Ornithine cyclodeaminase/mu-crystallin family protein</fullName>
    </submittedName>
</protein>
<reference evidence="1 2" key="1">
    <citation type="submission" date="2016-10" db="EMBL/GenBank/DDBJ databases">
        <authorList>
            <person name="de Groot N.N."/>
        </authorList>
    </citation>
    <scope>NUCLEOTIDE SEQUENCE [LARGE SCALE GENOMIC DNA]</scope>
    <source>
        <strain evidence="1 2">DSM 43019</strain>
    </source>
</reference>
<dbReference type="InterPro" id="IPR003462">
    <property type="entry name" value="ODC_Mu_crystall"/>
</dbReference>
<dbReference type="PANTHER" id="PTHR13812">
    <property type="entry name" value="KETIMINE REDUCTASE MU-CRYSTALLIN"/>
    <property type="match status" value="1"/>
</dbReference>
<dbReference type="Gene3D" id="3.40.50.720">
    <property type="entry name" value="NAD(P)-binding Rossmann-like Domain"/>
    <property type="match status" value="1"/>
</dbReference>
<dbReference type="AlphaFoldDB" id="A0A1I2H5V6"/>
<evidence type="ECO:0000313" key="2">
    <source>
        <dbReference type="Proteomes" id="UP000199645"/>
    </source>
</evidence>
<dbReference type="Pfam" id="PF02423">
    <property type="entry name" value="OCD_Mu_crystall"/>
    <property type="match status" value="1"/>
</dbReference>
<evidence type="ECO:0000313" key="1">
    <source>
        <dbReference type="EMBL" id="SFF24367.1"/>
    </source>
</evidence>
<dbReference type="OrthoDB" id="9801817at2"/>
<proteinExistence type="predicted"/>
<sequence>MREALTALVGARILTVFRRGTQAPAHLRAMAADFDEVRVADRGTTDPAGADIVVTATTATDPILFAKWADPGTHINAVGSSIPTAAELEPELLARAALFTDRRESLLNESGDYRRATHLIDPGHIRGELGEVLTGRLPGRTTPDEITVFKSPGLAVEDVVVARHLHEHALATGRGGRSTSVRPAGRRLVGVETVAVDPVQSFVERRQNRGRRAAAGIA</sequence>
<dbReference type="EMBL" id="FONV01000007">
    <property type="protein sequence ID" value="SFF24367.1"/>
    <property type="molecule type" value="Genomic_DNA"/>
</dbReference>
<dbReference type="InterPro" id="IPR023401">
    <property type="entry name" value="ODC_N"/>
</dbReference>
<dbReference type="RefSeq" id="WP_093616565.1">
    <property type="nucleotide sequence ID" value="NZ_BOMT01000051.1"/>
</dbReference>
<dbReference type="InterPro" id="IPR036291">
    <property type="entry name" value="NAD(P)-bd_dom_sf"/>
</dbReference>
<keyword evidence="2" id="KW-1185">Reference proteome</keyword>
<dbReference type="PANTHER" id="PTHR13812:SF19">
    <property type="entry name" value="KETIMINE REDUCTASE MU-CRYSTALLIN"/>
    <property type="match status" value="1"/>
</dbReference>
<organism evidence="1 2">
    <name type="scientific">Actinoplanes philippinensis</name>
    <dbReference type="NCBI Taxonomy" id="35752"/>
    <lineage>
        <taxon>Bacteria</taxon>
        <taxon>Bacillati</taxon>
        <taxon>Actinomycetota</taxon>
        <taxon>Actinomycetes</taxon>
        <taxon>Micromonosporales</taxon>
        <taxon>Micromonosporaceae</taxon>
        <taxon>Actinoplanes</taxon>
    </lineage>
</organism>